<feature type="transmembrane region" description="Helical" evidence="1">
    <location>
        <begin position="6"/>
        <end position="26"/>
    </location>
</feature>
<keyword evidence="3" id="KW-1185">Reference proteome</keyword>
<protein>
    <submittedName>
        <fullName evidence="2">Uncharacterized protein</fullName>
    </submittedName>
</protein>
<dbReference type="AlphaFoldDB" id="Q7RHU1"/>
<gene>
    <name evidence="2" type="ORF">PY03892</name>
</gene>
<comment type="caution">
    <text evidence="2">The sequence shown here is derived from an EMBL/GenBank/DDBJ whole genome shotgun (WGS) entry which is preliminary data.</text>
</comment>
<evidence type="ECO:0000313" key="3">
    <source>
        <dbReference type="Proteomes" id="UP000008553"/>
    </source>
</evidence>
<dbReference type="Proteomes" id="UP000008553">
    <property type="component" value="Unassembled WGS sequence"/>
</dbReference>
<accession>Q7RHU1</accession>
<dbReference type="InParanoid" id="Q7RHU1"/>
<feature type="non-terminal residue" evidence="2">
    <location>
        <position position="1"/>
    </location>
</feature>
<sequence length="27" mass="3417">FFILYWRKLFASILIIFVHIFELLIFN</sequence>
<keyword evidence="1" id="KW-0812">Transmembrane</keyword>
<name>Q7RHU1_PLAYO</name>
<keyword evidence="1" id="KW-0472">Membrane</keyword>
<dbReference type="EMBL" id="AABL01001156">
    <property type="protein sequence ID" value="EAA15679.1"/>
    <property type="molecule type" value="Genomic_DNA"/>
</dbReference>
<proteinExistence type="predicted"/>
<keyword evidence="1" id="KW-1133">Transmembrane helix</keyword>
<organism evidence="2 3">
    <name type="scientific">Plasmodium yoelii yoelii</name>
    <dbReference type="NCBI Taxonomy" id="73239"/>
    <lineage>
        <taxon>Eukaryota</taxon>
        <taxon>Sar</taxon>
        <taxon>Alveolata</taxon>
        <taxon>Apicomplexa</taxon>
        <taxon>Aconoidasida</taxon>
        <taxon>Haemosporida</taxon>
        <taxon>Plasmodiidae</taxon>
        <taxon>Plasmodium</taxon>
        <taxon>Plasmodium (Vinckeia)</taxon>
    </lineage>
</organism>
<evidence type="ECO:0000313" key="2">
    <source>
        <dbReference type="EMBL" id="EAA15679.1"/>
    </source>
</evidence>
<evidence type="ECO:0000256" key="1">
    <source>
        <dbReference type="SAM" id="Phobius"/>
    </source>
</evidence>
<dbReference type="PaxDb" id="73239-Q7RHU1"/>
<reference evidence="2 3" key="1">
    <citation type="journal article" date="2002" name="Nature">
        <title>Genome sequence and comparative analysis of the model rodent malaria parasite Plasmodium yoelii yoelii.</title>
        <authorList>
            <person name="Carlton J.M."/>
            <person name="Angiuoli S.V."/>
            <person name="Suh B.B."/>
            <person name="Kooij T.W."/>
            <person name="Pertea M."/>
            <person name="Silva J.C."/>
            <person name="Ermolaeva M.D."/>
            <person name="Allen J.E."/>
            <person name="Selengut J.D."/>
            <person name="Koo H.L."/>
            <person name="Peterson J.D."/>
            <person name="Pop M."/>
            <person name="Kosack D.S."/>
            <person name="Shumway M.F."/>
            <person name="Bidwell S.L."/>
            <person name="Shallom S.J."/>
            <person name="van Aken S.E."/>
            <person name="Riedmuller S.B."/>
            <person name="Feldblyum T.V."/>
            <person name="Cho J.K."/>
            <person name="Quackenbush J."/>
            <person name="Sedegah M."/>
            <person name="Shoaibi A."/>
            <person name="Cummings L.M."/>
            <person name="Florens L."/>
            <person name="Yates J.R."/>
            <person name="Raine J.D."/>
            <person name="Sinden R.E."/>
            <person name="Harris M.A."/>
            <person name="Cunningham D.A."/>
            <person name="Preiser P.R."/>
            <person name="Bergman L.W."/>
            <person name="Vaidya A.B."/>
            <person name="van Lin L.H."/>
            <person name="Janse C.J."/>
            <person name="Waters A.P."/>
            <person name="Smith H.O."/>
            <person name="White O.R."/>
            <person name="Salzberg S.L."/>
            <person name="Venter J.C."/>
            <person name="Fraser C.M."/>
            <person name="Hoffman S.L."/>
            <person name="Gardner M.J."/>
            <person name="Carucci D.J."/>
        </authorList>
    </citation>
    <scope>NUCLEOTIDE SEQUENCE [LARGE SCALE GENOMIC DNA]</scope>
    <source>
        <strain evidence="2 3">17XNL</strain>
    </source>
</reference>